<dbReference type="Proteomes" id="UP001148834">
    <property type="component" value="Unassembled WGS sequence"/>
</dbReference>
<name>A0A6L7B1W3_GLAPU</name>
<dbReference type="EMBL" id="JAODIR010000005">
    <property type="protein sequence ID" value="MDD2167375.1"/>
    <property type="molecule type" value="Genomic_DNA"/>
</dbReference>
<gene>
    <name evidence="1" type="ORF">N5925_01890</name>
</gene>
<dbReference type="Pfam" id="PF06763">
    <property type="entry name" value="Minor_tail_Z"/>
    <property type="match status" value="1"/>
</dbReference>
<comment type="caution">
    <text evidence="1">The sequence shown here is derived from an EMBL/GenBank/DDBJ whole genome shotgun (WGS) entry which is preliminary data.</text>
</comment>
<accession>A0A6L7B1W3</accession>
<dbReference type="AlphaFoldDB" id="A0A6L7B1W3"/>
<evidence type="ECO:0000313" key="1">
    <source>
        <dbReference type="EMBL" id="MDD2167375.1"/>
    </source>
</evidence>
<dbReference type="RefSeq" id="WP_075606011.1">
    <property type="nucleotide sequence ID" value="NZ_CP054198.1"/>
</dbReference>
<organism evidence="1 2">
    <name type="scientific">Glaesserella parasuis</name>
    <name type="common">Haemophilus parasuis</name>
    <dbReference type="NCBI Taxonomy" id="738"/>
    <lineage>
        <taxon>Bacteria</taxon>
        <taxon>Pseudomonadati</taxon>
        <taxon>Pseudomonadota</taxon>
        <taxon>Gammaproteobacteria</taxon>
        <taxon>Pasteurellales</taxon>
        <taxon>Pasteurellaceae</taxon>
        <taxon>Glaesserella</taxon>
    </lineage>
</organism>
<reference evidence="1" key="1">
    <citation type="submission" date="2022-09" db="EMBL/GenBank/DDBJ databases">
        <title>Molecular characterization of Glaesserella parasuis strains circulating in commercial swine farms using whole-genome sequencing.</title>
        <authorList>
            <person name="Mugabi R."/>
            <person name="Clavijo M."/>
            <person name="Li G."/>
        </authorList>
    </citation>
    <scope>NUCLEOTIDE SEQUENCE</scope>
    <source>
        <strain evidence="1">0435-53</strain>
    </source>
</reference>
<dbReference type="InterPro" id="IPR010633">
    <property type="entry name" value="Phage_lambda_GpZ"/>
</dbReference>
<proteinExistence type="predicted"/>
<sequence length="177" mass="19964">MGVKITGLKELEANIQQLVRQKIPTATAKAIKTVGKQAMRKATKSVAQQIGVPVKTVRGRAKMTKEPTKQSPKAIIRVNRTHMPLIRVLEGKRNRIVASSGVLRVGRHSVARGFKQTLKNGRTHIMFRQGKQRYGIDVAKVPLSTPLTQAFNQELSQYPEQMKQELINQLTFVFRRK</sequence>
<protein>
    <submittedName>
        <fullName evidence="1">Phage tail protein</fullName>
    </submittedName>
</protein>
<evidence type="ECO:0000313" key="2">
    <source>
        <dbReference type="Proteomes" id="UP001148834"/>
    </source>
</evidence>